<evidence type="ECO:0000256" key="4">
    <source>
        <dbReference type="ARBA" id="ARBA00022824"/>
    </source>
</evidence>
<sequence length="842" mass="95736">MSALHRQVIKEKLASSELFVKTEFQDPSLSESKAYVDSERVDRLYDENMGMKHFGLKDLESEGNEFVDKMGCPDFDTWWTWETDKGSEMSFFIMHHGAGSCGLSFACLAKEITEITNGACGVLSFDVRGHGMSDVVLQNGLLDLRLEELSKDFVKMVELVCQNFGWNSISEIVLVGHSIGGAVLAHVAKNHLKNKILKNEQSAKVSVPLLFKKQTSLNTDKNKWIWRVNLNETESFWHGWLNGLSNCFLAIPSAKLLILSSKDRLDKTLMIAQMQGKFQLLTFQNTGHFIHEDFPELTANAGFELILFDRRGFRHGRVIRTMYFAESSEKRPVFQMVNVKHAEFVEQFTDDWQKRWTVSSALRHTEGNDAFFYVGEWKVEEPIVYKGIIGDKGLVLKNPAAHHAISAKFDKPINNKGKTLVVQYEVMLQNKLECGGAYLKLITESNEDIRYKEFSNKTPYTIMFGPDKCGPTNKVHFIFRHKNPITGKHEEKHLKSPPVIDDSRFTALYTLIVKPDQSYEVRVNNRLSKSGSLLTDFEPPPEDWVDLAKIVDPNAKKPDDWDENEPFEIIDVNAVKPDDWLEDEPLMVPDPNVKPPQEWNVEEDGEFVAPLIPNPLCKEISGCGPYKPKIRNPKYKGKWRPPLIDNPNYVGEWKPRNIPNPAYFEDNFPSNFETIIGIGFELWTMQSDILFDNIYIGHSIEEAEQFAKATFQVKYEHERKQQKETPPEPEVVFNDNVKESYLNIALKKVITFFDLAKTSPVSALKQMPGTASTIGVLLVTIIAILFGLVTLVSSGHTSKAELEKVEDDQSKSDETLKDDSSNGACDSSEQVITKKRSTRRSD</sequence>
<dbReference type="InterPro" id="IPR013320">
    <property type="entry name" value="ConA-like_dom_sf"/>
</dbReference>
<dbReference type="InterPro" id="IPR001580">
    <property type="entry name" value="Calret/calnex"/>
</dbReference>
<proteinExistence type="inferred from homology"/>
<organism evidence="12 13">
    <name type="scientific">Pneumocystis wakefieldiae</name>
    <dbReference type="NCBI Taxonomy" id="38082"/>
    <lineage>
        <taxon>Eukaryota</taxon>
        <taxon>Fungi</taxon>
        <taxon>Dikarya</taxon>
        <taxon>Ascomycota</taxon>
        <taxon>Taphrinomycotina</taxon>
        <taxon>Pneumocystomycetes</taxon>
        <taxon>Pneumocystaceae</taxon>
        <taxon>Pneumocystis</taxon>
    </lineage>
</organism>
<comment type="similarity">
    <text evidence="2 9">Belongs to the calreticulin family.</text>
</comment>
<keyword evidence="3 9" id="KW-0812">Transmembrane</keyword>
<feature type="compositionally biased region" description="Basic and acidic residues" evidence="10">
    <location>
        <begin position="800"/>
        <end position="820"/>
    </location>
</feature>
<feature type="disulfide bond" evidence="8">
    <location>
        <begin position="434"/>
        <end position="469"/>
    </location>
</feature>
<dbReference type="EMBL" id="CP054532">
    <property type="protein sequence ID" value="QSL64132.1"/>
    <property type="molecule type" value="Genomic_DNA"/>
</dbReference>
<accession>A0A899FVR1</accession>
<feature type="compositionally biased region" description="Basic residues" evidence="10">
    <location>
        <begin position="833"/>
        <end position="842"/>
    </location>
</feature>
<evidence type="ECO:0000256" key="9">
    <source>
        <dbReference type="RuleBase" id="RU362126"/>
    </source>
</evidence>
<dbReference type="SUPFAM" id="SSF53474">
    <property type="entry name" value="alpha/beta-Hydrolases"/>
    <property type="match status" value="1"/>
</dbReference>
<keyword evidence="13" id="KW-1185">Reference proteome</keyword>
<dbReference type="PROSITE" id="PS00804">
    <property type="entry name" value="CALRETICULIN_2"/>
    <property type="match status" value="1"/>
</dbReference>
<dbReference type="InterPro" id="IPR018124">
    <property type="entry name" value="Calret/calnex_CS"/>
</dbReference>
<keyword evidence="4 9" id="KW-0256">Endoplasmic reticulum</keyword>
<dbReference type="FunFam" id="2.10.250.10:FF:000001">
    <property type="entry name" value="Calnexin homolog"/>
    <property type="match status" value="1"/>
</dbReference>
<feature type="region of interest" description="Disordered" evidence="10">
    <location>
        <begin position="800"/>
        <end position="842"/>
    </location>
</feature>
<dbReference type="Gene3D" id="3.40.50.1820">
    <property type="entry name" value="alpha/beta hydrolase"/>
    <property type="match status" value="2"/>
</dbReference>
<dbReference type="Pfam" id="PF00561">
    <property type="entry name" value="Abhydrolase_1"/>
    <property type="match status" value="1"/>
</dbReference>
<feature type="transmembrane region" description="Helical" evidence="9">
    <location>
        <begin position="774"/>
        <end position="794"/>
    </location>
</feature>
<evidence type="ECO:0000256" key="1">
    <source>
        <dbReference type="ARBA" id="ARBA00004115"/>
    </source>
</evidence>
<dbReference type="InterPro" id="IPR009033">
    <property type="entry name" value="Calreticulin/calnexin_P_dom_sf"/>
</dbReference>
<dbReference type="FunFam" id="2.60.120.200:FF:000011">
    <property type="entry name" value="Probable calnexin"/>
    <property type="match status" value="1"/>
</dbReference>
<protein>
    <recommendedName>
        <fullName evidence="11">AB hydrolase-1 domain-containing protein</fullName>
    </recommendedName>
</protein>
<dbReference type="Pfam" id="PF00262">
    <property type="entry name" value="Calreticulin"/>
    <property type="match status" value="1"/>
</dbReference>
<dbReference type="AlphaFoldDB" id="A0A899FVR1"/>
<dbReference type="Gene3D" id="2.60.120.200">
    <property type="match status" value="1"/>
</dbReference>
<evidence type="ECO:0000259" key="11">
    <source>
        <dbReference type="Pfam" id="PF00561"/>
    </source>
</evidence>
<dbReference type="Gene3D" id="2.10.250.10">
    <property type="entry name" value="Calreticulin/calnexin, P domain"/>
    <property type="match status" value="1"/>
</dbReference>
<dbReference type="InterPro" id="IPR029058">
    <property type="entry name" value="AB_hydrolase_fold"/>
</dbReference>
<keyword evidence="5 9" id="KW-1133">Transmembrane helix</keyword>
<dbReference type="PRINTS" id="PR00626">
    <property type="entry name" value="CALRETICULIN"/>
</dbReference>
<dbReference type="PANTHER" id="PTHR11073">
    <property type="entry name" value="CALRETICULIN AND CALNEXIN"/>
    <property type="match status" value="1"/>
</dbReference>
<dbReference type="GO" id="GO:0051082">
    <property type="term" value="F:unfolded protein binding"/>
    <property type="evidence" value="ECO:0007669"/>
    <property type="project" value="InterPro"/>
</dbReference>
<evidence type="ECO:0000256" key="5">
    <source>
        <dbReference type="ARBA" id="ARBA00022989"/>
    </source>
</evidence>
<dbReference type="GO" id="GO:0006457">
    <property type="term" value="P:protein folding"/>
    <property type="evidence" value="ECO:0007669"/>
    <property type="project" value="InterPro"/>
</dbReference>
<evidence type="ECO:0000313" key="13">
    <source>
        <dbReference type="Proteomes" id="UP000663699"/>
    </source>
</evidence>
<evidence type="ECO:0000313" key="12">
    <source>
        <dbReference type="EMBL" id="QSL64132.1"/>
    </source>
</evidence>
<name>A0A899FVR1_9ASCO</name>
<dbReference type="GO" id="GO:0005789">
    <property type="term" value="C:endoplasmic reticulum membrane"/>
    <property type="evidence" value="ECO:0007669"/>
    <property type="project" value="UniProtKB-SubCell"/>
</dbReference>
<reference evidence="12" key="1">
    <citation type="submission" date="2020-06" db="EMBL/GenBank/DDBJ databases">
        <title>Genomes of multiple members of Pneumocystis genus reveal paths to human pathogen Pneumocystis jirovecii.</title>
        <authorList>
            <person name="Cisse O.H."/>
            <person name="Ma L."/>
            <person name="Dekker J."/>
            <person name="Khil P."/>
            <person name="Jo J."/>
            <person name="Brenchley J."/>
            <person name="Blair R."/>
            <person name="Pahar B."/>
            <person name="Chabe M."/>
            <person name="Van Rompay K.A."/>
            <person name="Keesler R."/>
            <person name="Sukura A."/>
            <person name="Hirsch V."/>
            <person name="Kutty G."/>
            <person name="Liu Y."/>
            <person name="Peng L."/>
            <person name="Chen J."/>
            <person name="Song J."/>
            <person name="Weissenbacher-Lang C."/>
            <person name="Xu J."/>
            <person name="Upham N.S."/>
            <person name="Stajich J.E."/>
            <person name="Cuomo C.A."/>
            <person name="Cushion M.T."/>
            <person name="Kovacs J.A."/>
        </authorList>
    </citation>
    <scope>NUCLEOTIDE SEQUENCE</scope>
    <source>
        <strain evidence="12">2A</strain>
    </source>
</reference>
<feature type="compositionally biased region" description="Polar residues" evidence="10">
    <location>
        <begin position="821"/>
        <end position="831"/>
    </location>
</feature>
<dbReference type="GO" id="GO:0005509">
    <property type="term" value="F:calcium ion binding"/>
    <property type="evidence" value="ECO:0007669"/>
    <property type="project" value="InterPro"/>
</dbReference>
<evidence type="ECO:0000256" key="2">
    <source>
        <dbReference type="ARBA" id="ARBA00010983"/>
    </source>
</evidence>
<keyword evidence="8" id="KW-1015">Disulfide bond</keyword>
<feature type="domain" description="AB hydrolase-1" evidence="11">
    <location>
        <begin position="92"/>
        <end position="196"/>
    </location>
</feature>
<keyword evidence="7 9" id="KW-0143">Chaperone</keyword>
<evidence type="ECO:0000256" key="3">
    <source>
        <dbReference type="ARBA" id="ARBA00022692"/>
    </source>
</evidence>
<evidence type="ECO:0000256" key="8">
    <source>
        <dbReference type="PIRSR" id="PIRSR601580-3"/>
    </source>
</evidence>
<dbReference type="Proteomes" id="UP000663699">
    <property type="component" value="Chromosome 1"/>
</dbReference>
<dbReference type="OrthoDB" id="1938156at2759"/>
<gene>
    <name evidence="12" type="ORF">MERGE_000287</name>
</gene>
<dbReference type="SUPFAM" id="SSF63887">
    <property type="entry name" value="P-domain of calnexin/calreticulin"/>
    <property type="match status" value="1"/>
</dbReference>
<dbReference type="GO" id="GO:0036503">
    <property type="term" value="P:ERAD pathway"/>
    <property type="evidence" value="ECO:0007669"/>
    <property type="project" value="TreeGrafter"/>
</dbReference>
<evidence type="ECO:0000256" key="6">
    <source>
        <dbReference type="ARBA" id="ARBA00023136"/>
    </source>
</evidence>
<evidence type="ECO:0000256" key="10">
    <source>
        <dbReference type="SAM" id="MobiDB-lite"/>
    </source>
</evidence>
<dbReference type="InterPro" id="IPR000073">
    <property type="entry name" value="AB_hydrolase_1"/>
</dbReference>
<evidence type="ECO:0000256" key="7">
    <source>
        <dbReference type="ARBA" id="ARBA00023186"/>
    </source>
</evidence>
<comment type="subcellular location">
    <subcellularLocation>
        <location evidence="1">Endoplasmic reticulum membrane</location>
        <topology evidence="1">Single-pass type I membrane protein</topology>
    </subcellularLocation>
</comment>
<dbReference type="SUPFAM" id="SSF49899">
    <property type="entry name" value="Concanavalin A-like lectins/glucanases"/>
    <property type="match status" value="1"/>
</dbReference>
<keyword evidence="6 9" id="KW-0472">Membrane</keyword>
<dbReference type="PANTHER" id="PTHR11073:SF1">
    <property type="entry name" value="CALNEXIN 14D-RELATED"/>
    <property type="match status" value="1"/>
</dbReference>